<gene>
    <name evidence="4" type="ORF">F511_16865</name>
</gene>
<dbReference type="Pfam" id="PF00035">
    <property type="entry name" value="dsrm"/>
    <property type="match status" value="1"/>
</dbReference>
<dbReference type="Proteomes" id="UP000250235">
    <property type="component" value="Unassembled WGS sequence"/>
</dbReference>
<name>A0A2Z7BQY8_9LAMI</name>
<dbReference type="AlphaFoldDB" id="A0A2Z7BQY8"/>
<keyword evidence="1 2" id="KW-0694">RNA-binding</keyword>
<dbReference type="GO" id="GO:0006396">
    <property type="term" value="P:RNA processing"/>
    <property type="evidence" value="ECO:0007669"/>
    <property type="project" value="TreeGrafter"/>
</dbReference>
<sequence>MELASLVDMKFGISQPVHDTGLCKNLLQEYAQKMNYAIPLYECHLDNRSGRKPMYSCVLEIGGIKYIGASASTKKEAEIKVARTALLAIKSTTSGFEDEVGYHTVIPYKKKVTDLGISTQETAAALKPKKGRFKKRQWKKKRPIKKSNFVTGKIPAGLEDNLVFQTRVESAVIGAVSSKQTEGIDILEVNMDRQEVLQVCVTDAVGSIVETPVDSQIETPATHIGIPAVSDIETCAVSQIEMPVGSEGSLVASADSFQEAPFGPALVKTKSNLTNPEKCVKNLEKLGASLADELQENGESAATENPDMGIC</sequence>
<proteinExistence type="predicted"/>
<dbReference type="SMART" id="SM00358">
    <property type="entry name" value="DSRM"/>
    <property type="match status" value="1"/>
</dbReference>
<dbReference type="GO" id="GO:0004525">
    <property type="term" value="F:ribonuclease III activity"/>
    <property type="evidence" value="ECO:0007669"/>
    <property type="project" value="TreeGrafter"/>
</dbReference>
<dbReference type="SUPFAM" id="SSF54768">
    <property type="entry name" value="dsRNA-binding domain-like"/>
    <property type="match status" value="1"/>
</dbReference>
<dbReference type="GO" id="GO:0010468">
    <property type="term" value="P:regulation of gene expression"/>
    <property type="evidence" value="ECO:0007669"/>
    <property type="project" value="TreeGrafter"/>
</dbReference>
<evidence type="ECO:0000313" key="4">
    <source>
        <dbReference type="EMBL" id="KZV34346.1"/>
    </source>
</evidence>
<dbReference type="PROSITE" id="PS50137">
    <property type="entry name" value="DS_RBD"/>
    <property type="match status" value="1"/>
</dbReference>
<feature type="domain" description="DRBM" evidence="3">
    <location>
        <begin position="22"/>
        <end position="91"/>
    </location>
</feature>
<evidence type="ECO:0000259" key="3">
    <source>
        <dbReference type="PROSITE" id="PS50137"/>
    </source>
</evidence>
<reference evidence="4 5" key="1">
    <citation type="journal article" date="2015" name="Proc. Natl. Acad. Sci. U.S.A.">
        <title>The resurrection genome of Boea hygrometrica: A blueprint for survival of dehydration.</title>
        <authorList>
            <person name="Xiao L."/>
            <person name="Yang G."/>
            <person name="Zhang L."/>
            <person name="Yang X."/>
            <person name="Zhao S."/>
            <person name="Ji Z."/>
            <person name="Zhou Q."/>
            <person name="Hu M."/>
            <person name="Wang Y."/>
            <person name="Chen M."/>
            <person name="Xu Y."/>
            <person name="Jin H."/>
            <person name="Xiao X."/>
            <person name="Hu G."/>
            <person name="Bao F."/>
            <person name="Hu Y."/>
            <person name="Wan P."/>
            <person name="Li L."/>
            <person name="Deng X."/>
            <person name="Kuang T."/>
            <person name="Xiang C."/>
            <person name="Zhu J.K."/>
            <person name="Oliver M.J."/>
            <person name="He Y."/>
        </authorList>
    </citation>
    <scope>NUCLEOTIDE SEQUENCE [LARGE SCALE GENOMIC DNA]</scope>
    <source>
        <strain evidence="5">cv. XS01</strain>
    </source>
</reference>
<dbReference type="InterPro" id="IPR014720">
    <property type="entry name" value="dsRBD_dom"/>
</dbReference>
<dbReference type="Gene3D" id="3.30.160.20">
    <property type="match status" value="1"/>
</dbReference>
<evidence type="ECO:0000256" key="1">
    <source>
        <dbReference type="ARBA" id="ARBA00022884"/>
    </source>
</evidence>
<keyword evidence="5" id="KW-1185">Reference proteome</keyword>
<protein>
    <recommendedName>
        <fullName evidence="3">DRBM domain-containing protein</fullName>
    </recommendedName>
</protein>
<dbReference type="EMBL" id="KV005084">
    <property type="protein sequence ID" value="KZV34346.1"/>
    <property type="molecule type" value="Genomic_DNA"/>
</dbReference>
<organism evidence="4 5">
    <name type="scientific">Dorcoceras hygrometricum</name>
    <dbReference type="NCBI Taxonomy" id="472368"/>
    <lineage>
        <taxon>Eukaryota</taxon>
        <taxon>Viridiplantae</taxon>
        <taxon>Streptophyta</taxon>
        <taxon>Embryophyta</taxon>
        <taxon>Tracheophyta</taxon>
        <taxon>Spermatophyta</taxon>
        <taxon>Magnoliopsida</taxon>
        <taxon>eudicotyledons</taxon>
        <taxon>Gunneridae</taxon>
        <taxon>Pentapetalae</taxon>
        <taxon>asterids</taxon>
        <taxon>lamiids</taxon>
        <taxon>Lamiales</taxon>
        <taxon>Gesneriaceae</taxon>
        <taxon>Didymocarpoideae</taxon>
        <taxon>Trichosporeae</taxon>
        <taxon>Loxocarpinae</taxon>
        <taxon>Dorcoceras</taxon>
    </lineage>
</organism>
<dbReference type="PANTHER" id="PTHR11207">
    <property type="entry name" value="RIBONUCLEASE III"/>
    <property type="match status" value="1"/>
</dbReference>
<evidence type="ECO:0000313" key="5">
    <source>
        <dbReference type="Proteomes" id="UP000250235"/>
    </source>
</evidence>
<dbReference type="GO" id="GO:0003725">
    <property type="term" value="F:double-stranded RNA binding"/>
    <property type="evidence" value="ECO:0007669"/>
    <property type="project" value="TreeGrafter"/>
</dbReference>
<dbReference type="PANTHER" id="PTHR11207:SF1">
    <property type="entry name" value="DOUBLE-STRANDED RNA-BINDING PROTEIN 1"/>
    <property type="match status" value="1"/>
</dbReference>
<evidence type="ECO:0000256" key="2">
    <source>
        <dbReference type="PROSITE-ProRule" id="PRU00266"/>
    </source>
</evidence>
<accession>A0A2Z7BQY8</accession>
<dbReference type="OrthoDB" id="1904943at2759"/>
<dbReference type="GO" id="GO:0005634">
    <property type="term" value="C:nucleus"/>
    <property type="evidence" value="ECO:0007669"/>
    <property type="project" value="TreeGrafter"/>
</dbReference>